<organism evidence="1 2">
    <name type="scientific">Trichonephila inaurata madagascariensis</name>
    <dbReference type="NCBI Taxonomy" id="2747483"/>
    <lineage>
        <taxon>Eukaryota</taxon>
        <taxon>Metazoa</taxon>
        <taxon>Ecdysozoa</taxon>
        <taxon>Arthropoda</taxon>
        <taxon>Chelicerata</taxon>
        <taxon>Arachnida</taxon>
        <taxon>Araneae</taxon>
        <taxon>Araneomorphae</taxon>
        <taxon>Entelegynae</taxon>
        <taxon>Araneoidea</taxon>
        <taxon>Nephilidae</taxon>
        <taxon>Trichonephila</taxon>
        <taxon>Trichonephila inaurata</taxon>
    </lineage>
</organism>
<evidence type="ECO:0000313" key="1">
    <source>
        <dbReference type="EMBL" id="GFY47293.1"/>
    </source>
</evidence>
<reference evidence="1" key="1">
    <citation type="submission" date="2020-08" db="EMBL/GenBank/DDBJ databases">
        <title>Multicomponent nature underlies the extraordinary mechanical properties of spider dragline silk.</title>
        <authorList>
            <person name="Kono N."/>
            <person name="Nakamura H."/>
            <person name="Mori M."/>
            <person name="Yoshida Y."/>
            <person name="Ohtoshi R."/>
            <person name="Malay A.D."/>
            <person name="Moran D.A.P."/>
            <person name="Tomita M."/>
            <person name="Numata K."/>
            <person name="Arakawa K."/>
        </authorList>
    </citation>
    <scope>NUCLEOTIDE SEQUENCE</scope>
</reference>
<dbReference type="AlphaFoldDB" id="A0A8X6X5I5"/>
<name>A0A8X6X5I5_9ARAC</name>
<dbReference type="Proteomes" id="UP000886998">
    <property type="component" value="Unassembled WGS sequence"/>
</dbReference>
<keyword evidence="2" id="KW-1185">Reference proteome</keyword>
<sequence>MRVKYFFQYLTKFLEMRLVAEVVVEGLEANFYFRFSFLGDEDGCVVSEEVNRDCRMSGEIACVDAEEQRRQKRPLQTTRGDVIGGMVSTSLARNLFLLLSTSSMKSASNGSGLLEEFSSDLTKTFALVSTS</sequence>
<gene>
    <name evidence="1" type="ORF">TNIN_27401</name>
</gene>
<proteinExistence type="predicted"/>
<dbReference type="EMBL" id="BMAV01005869">
    <property type="protein sequence ID" value="GFY47293.1"/>
    <property type="molecule type" value="Genomic_DNA"/>
</dbReference>
<evidence type="ECO:0000313" key="2">
    <source>
        <dbReference type="Proteomes" id="UP000886998"/>
    </source>
</evidence>
<accession>A0A8X6X5I5</accession>
<protein>
    <submittedName>
        <fullName evidence="1">Uncharacterized protein</fullName>
    </submittedName>
</protein>
<comment type="caution">
    <text evidence="1">The sequence shown here is derived from an EMBL/GenBank/DDBJ whole genome shotgun (WGS) entry which is preliminary data.</text>
</comment>